<evidence type="ECO:0000256" key="2">
    <source>
        <dbReference type="ARBA" id="ARBA00022603"/>
    </source>
</evidence>
<dbReference type="GO" id="GO:0032259">
    <property type="term" value="P:methylation"/>
    <property type="evidence" value="ECO:0007669"/>
    <property type="project" value="UniProtKB-KW"/>
</dbReference>
<dbReference type="PROSITE" id="PS51678">
    <property type="entry name" value="SAM_MT_PRMT"/>
    <property type="match status" value="1"/>
</dbReference>
<dbReference type="Gene3D" id="2.70.160.11">
    <property type="entry name" value="Hnrnp arginine n-methyltransferase1"/>
    <property type="match status" value="1"/>
</dbReference>
<dbReference type="OrthoDB" id="7848332at2759"/>
<keyword evidence="4 6" id="KW-0949">S-adenosyl-L-methionine</keyword>
<dbReference type="FunFam" id="3.40.50.150:FF:000003">
    <property type="entry name" value="Blast:Protein arginine N-methyltransferase 1"/>
    <property type="match status" value="1"/>
</dbReference>
<dbReference type="GO" id="GO:0035242">
    <property type="term" value="F:protein-arginine omega-N asymmetric methyltransferase activity"/>
    <property type="evidence" value="ECO:0007669"/>
    <property type="project" value="UniProtKB-EC"/>
</dbReference>
<keyword evidence="9" id="KW-1185">Reference proteome</keyword>
<dbReference type="Pfam" id="PF06325">
    <property type="entry name" value="PrmA"/>
    <property type="match status" value="1"/>
</dbReference>
<dbReference type="Gene3D" id="3.40.50.150">
    <property type="entry name" value="Vaccinia Virus protein VP39"/>
    <property type="match status" value="1"/>
</dbReference>
<dbReference type="OMA" id="FWNNVEG"/>
<dbReference type="EMBL" id="DS113219">
    <property type="protein sequence ID" value="EAY18374.1"/>
    <property type="molecule type" value="Genomic_DNA"/>
</dbReference>
<evidence type="ECO:0000256" key="6">
    <source>
        <dbReference type="PROSITE-ProRule" id="PRU01015"/>
    </source>
</evidence>
<evidence type="ECO:0000256" key="4">
    <source>
        <dbReference type="ARBA" id="ARBA00022691"/>
    </source>
</evidence>
<keyword evidence="3 6" id="KW-0808">Transferase</keyword>
<dbReference type="eggNOG" id="KOG1499">
    <property type="taxonomic scope" value="Eukaryota"/>
</dbReference>
<organism evidence="8 9">
    <name type="scientific">Trichomonas vaginalis (strain ATCC PRA-98 / G3)</name>
    <dbReference type="NCBI Taxonomy" id="412133"/>
    <lineage>
        <taxon>Eukaryota</taxon>
        <taxon>Metamonada</taxon>
        <taxon>Parabasalia</taxon>
        <taxon>Trichomonadida</taxon>
        <taxon>Trichomonadidae</taxon>
        <taxon>Trichomonas</taxon>
    </lineage>
</organism>
<proteinExistence type="predicted"/>
<dbReference type="InParanoid" id="A2DME7"/>
<gene>
    <name evidence="8" type="ORF">TVAG_045760</name>
</gene>
<dbReference type="GO" id="GO:0006355">
    <property type="term" value="P:regulation of DNA-templated transcription"/>
    <property type="evidence" value="ECO:0000318"/>
    <property type="project" value="GO_Central"/>
</dbReference>
<reference evidence="8" key="1">
    <citation type="submission" date="2006-10" db="EMBL/GenBank/DDBJ databases">
        <authorList>
            <person name="Amadeo P."/>
            <person name="Zhao Q."/>
            <person name="Wortman J."/>
            <person name="Fraser-Liggett C."/>
            <person name="Carlton J."/>
        </authorList>
    </citation>
    <scope>NUCLEOTIDE SEQUENCE</scope>
    <source>
        <strain evidence="8">G3</strain>
    </source>
</reference>
<dbReference type="VEuPathDB" id="TrichDB:TVAGG3_0604680"/>
<evidence type="ECO:0000313" key="9">
    <source>
        <dbReference type="Proteomes" id="UP000001542"/>
    </source>
</evidence>
<dbReference type="InterPro" id="IPR025799">
    <property type="entry name" value="Arg_MeTrfase"/>
</dbReference>
<dbReference type="EC" id="2.1.1.319" evidence="1"/>
<dbReference type="GO" id="GO:0016274">
    <property type="term" value="F:protein-arginine N-methyltransferase activity"/>
    <property type="evidence" value="ECO:0000318"/>
    <property type="project" value="GO_Central"/>
</dbReference>
<dbReference type="SUPFAM" id="SSF53335">
    <property type="entry name" value="S-adenosyl-L-methionine-dependent methyltransferases"/>
    <property type="match status" value="1"/>
</dbReference>
<dbReference type="Proteomes" id="UP000001542">
    <property type="component" value="Unassembled WGS sequence"/>
</dbReference>
<dbReference type="PANTHER" id="PTHR11006:SF53">
    <property type="entry name" value="PROTEIN ARGININE N-METHYLTRANSFERASE 3"/>
    <property type="match status" value="1"/>
</dbReference>
<evidence type="ECO:0000256" key="3">
    <source>
        <dbReference type="ARBA" id="ARBA00022679"/>
    </source>
</evidence>
<evidence type="ECO:0000259" key="7">
    <source>
        <dbReference type="Pfam" id="PF22528"/>
    </source>
</evidence>
<dbReference type="GO" id="GO:0042054">
    <property type="term" value="F:histone methyltransferase activity"/>
    <property type="evidence" value="ECO:0000318"/>
    <property type="project" value="GO_Central"/>
</dbReference>
<sequence length="319" mass="37011">MSEKNRSNYSFSEIHDEMINDEIRTLTYNKAILDNKNEFKDKIVVDVGAGTGILSLFAAQAGAKKVYAIECTEIANIAEKIIKDNNFENIITIVRGRANEITLPEKVDIIISEWMGYSLYYEVMLPAVLNIRDRYLKPDGKILPSHANLYLNIVENPEFRYTKLNSWESIYDLNFTSFKDFIISRPYIDYVDKSMVASQDSLISSINIRDCTEKDIFFESSFKFVLSRNVLMDGFTTWFDALFLDCKNQIKLSTSPYTKETHWKSTIFYLNDPIELQTGDIIEGLIKFRPHEKEESALNVDITFMVNNKTYYSQSFEFL</sequence>
<dbReference type="KEGG" id="tva:5463860"/>
<dbReference type="GO" id="GO:0005634">
    <property type="term" value="C:nucleus"/>
    <property type="evidence" value="ECO:0000318"/>
    <property type="project" value="GO_Central"/>
</dbReference>
<dbReference type="InterPro" id="IPR029063">
    <property type="entry name" value="SAM-dependent_MTases_sf"/>
</dbReference>
<dbReference type="AlphaFoldDB" id="A2DME7"/>
<protein>
    <recommendedName>
        <fullName evidence="1">type I protein arginine methyltransferase</fullName>
        <ecNumber evidence="1">2.1.1.319</ecNumber>
    </recommendedName>
</protein>
<dbReference type="Pfam" id="PF22528">
    <property type="entry name" value="PRMT_C"/>
    <property type="match status" value="1"/>
</dbReference>
<dbReference type="GO" id="GO:0006338">
    <property type="term" value="P:chromatin remodeling"/>
    <property type="evidence" value="ECO:0000318"/>
    <property type="project" value="GO_Central"/>
</dbReference>
<dbReference type="RefSeq" id="XP_001579360.1">
    <property type="nucleotide sequence ID" value="XM_001579310.1"/>
</dbReference>
<accession>A2DME7</accession>
<evidence type="ECO:0000256" key="5">
    <source>
        <dbReference type="ARBA" id="ARBA00049303"/>
    </source>
</evidence>
<dbReference type="STRING" id="5722.A2DME7"/>
<dbReference type="SMR" id="A2DME7"/>
<feature type="domain" description="Protein arginine N-methyltransferase" evidence="7">
    <location>
        <begin position="146"/>
        <end position="307"/>
    </location>
</feature>
<evidence type="ECO:0000313" key="8">
    <source>
        <dbReference type="EMBL" id="EAY18374.1"/>
    </source>
</evidence>
<evidence type="ECO:0000256" key="1">
    <source>
        <dbReference type="ARBA" id="ARBA00011925"/>
    </source>
</evidence>
<reference evidence="8" key="2">
    <citation type="journal article" date="2007" name="Science">
        <title>Draft genome sequence of the sexually transmitted pathogen Trichomonas vaginalis.</title>
        <authorList>
            <person name="Carlton J.M."/>
            <person name="Hirt R.P."/>
            <person name="Silva J.C."/>
            <person name="Delcher A.L."/>
            <person name="Schatz M."/>
            <person name="Zhao Q."/>
            <person name="Wortman J.R."/>
            <person name="Bidwell S.L."/>
            <person name="Alsmark U.C.M."/>
            <person name="Besteiro S."/>
            <person name="Sicheritz-Ponten T."/>
            <person name="Noel C.J."/>
            <person name="Dacks J.B."/>
            <person name="Foster P.G."/>
            <person name="Simillion C."/>
            <person name="Van de Peer Y."/>
            <person name="Miranda-Saavedra D."/>
            <person name="Barton G.J."/>
            <person name="Westrop G.D."/>
            <person name="Mueller S."/>
            <person name="Dessi D."/>
            <person name="Fiori P.L."/>
            <person name="Ren Q."/>
            <person name="Paulsen I."/>
            <person name="Zhang H."/>
            <person name="Bastida-Corcuera F.D."/>
            <person name="Simoes-Barbosa A."/>
            <person name="Brown M.T."/>
            <person name="Hayes R.D."/>
            <person name="Mukherjee M."/>
            <person name="Okumura C.Y."/>
            <person name="Schneider R."/>
            <person name="Smith A.J."/>
            <person name="Vanacova S."/>
            <person name="Villalvazo M."/>
            <person name="Haas B.J."/>
            <person name="Pertea M."/>
            <person name="Feldblyum T.V."/>
            <person name="Utterback T.R."/>
            <person name="Shu C.L."/>
            <person name="Osoegawa K."/>
            <person name="de Jong P.J."/>
            <person name="Hrdy I."/>
            <person name="Horvathova L."/>
            <person name="Zubacova Z."/>
            <person name="Dolezal P."/>
            <person name="Malik S.B."/>
            <person name="Logsdon J.M. Jr."/>
            <person name="Henze K."/>
            <person name="Gupta A."/>
            <person name="Wang C.C."/>
            <person name="Dunne R.L."/>
            <person name="Upcroft J.A."/>
            <person name="Upcroft P."/>
            <person name="White O."/>
            <person name="Salzberg S.L."/>
            <person name="Tang P."/>
            <person name="Chiu C.-H."/>
            <person name="Lee Y.-S."/>
            <person name="Embley T.M."/>
            <person name="Coombs G.H."/>
            <person name="Mottram J.C."/>
            <person name="Tachezy J."/>
            <person name="Fraser-Liggett C.M."/>
            <person name="Johnson P.J."/>
        </authorList>
    </citation>
    <scope>NUCLEOTIDE SEQUENCE [LARGE SCALE GENOMIC DNA]</scope>
    <source>
        <strain evidence="8">G3</strain>
    </source>
</reference>
<dbReference type="PANTHER" id="PTHR11006">
    <property type="entry name" value="PROTEIN ARGININE N-METHYLTRANSFERASE"/>
    <property type="match status" value="1"/>
</dbReference>
<dbReference type="VEuPathDB" id="TrichDB:TVAG_045760"/>
<keyword evidence="2 6" id="KW-0489">Methyltransferase</keyword>
<comment type="catalytic activity">
    <reaction evidence="5">
        <text>L-arginyl-[protein] + S-adenosyl-L-methionine = N(omega)-methyl-L-arginyl-[protein] + S-adenosyl-L-homocysteine + H(+)</text>
        <dbReference type="Rhea" id="RHEA:48100"/>
        <dbReference type="Rhea" id="RHEA-COMP:10532"/>
        <dbReference type="Rhea" id="RHEA-COMP:11990"/>
        <dbReference type="ChEBI" id="CHEBI:15378"/>
        <dbReference type="ChEBI" id="CHEBI:29965"/>
        <dbReference type="ChEBI" id="CHEBI:57856"/>
        <dbReference type="ChEBI" id="CHEBI:59789"/>
        <dbReference type="ChEBI" id="CHEBI:65280"/>
    </reaction>
    <physiologicalReaction direction="left-to-right" evidence="5">
        <dbReference type="Rhea" id="RHEA:48101"/>
    </physiologicalReaction>
</comment>
<dbReference type="InterPro" id="IPR055135">
    <property type="entry name" value="PRMT_dom"/>
</dbReference>
<dbReference type="CDD" id="cd02440">
    <property type="entry name" value="AdoMet_MTases"/>
    <property type="match status" value="1"/>
</dbReference>
<name>A2DME7_TRIV3</name>